<dbReference type="NCBIfam" id="TIGR01444">
    <property type="entry name" value="fkbM_fam"/>
    <property type="match status" value="1"/>
</dbReference>
<dbReference type="Gene3D" id="3.40.50.150">
    <property type="entry name" value="Vaccinia Virus protein VP39"/>
    <property type="match status" value="1"/>
</dbReference>
<dbReference type="GeneID" id="4616584"/>
<protein>
    <submittedName>
        <fullName evidence="2">Methyltransferase FkbM family</fullName>
    </submittedName>
</protein>
<dbReference type="EMBL" id="CP000504">
    <property type="protein sequence ID" value="ABL88647.1"/>
    <property type="molecule type" value="Genomic_DNA"/>
</dbReference>
<dbReference type="OrthoDB" id="25645at2157"/>
<dbReference type="GO" id="GO:0008168">
    <property type="term" value="F:methyltransferase activity"/>
    <property type="evidence" value="ECO:0007669"/>
    <property type="project" value="UniProtKB-KW"/>
</dbReference>
<dbReference type="SUPFAM" id="SSF53335">
    <property type="entry name" value="S-adenosyl-L-methionine-dependent methyltransferases"/>
    <property type="match status" value="1"/>
</dbReference>
<dbReference type="Pfam" id="PF05050">
    <property type="entry name" value="Methyltransf_21"/>
    <property type="match status" value="1"/>
</dbReference>
<evidence type="ECO:0000313" key="2">
    <source>
        <dbReference type="EMBL" id="ABL88647.1"/>
    </source>
</evidence>
<organism evidence="2 3">
    <name type="scientific">Pyrobaculum islandicum (strain DSM 4184 / JCM 9189 / GEO3)</name>
    <dbReference type="NCBI Taxonomy" id="384616"/>
    <lineage>
        <taxon>Archaea</taxon>
        <taxon>Thermoproteota</taxon>
        <taxon>Thermoprotei</taxon>
        <taxon>Thermoproteales</taxon>
        <taxon>Thermoproteaceae</taxon>
        <taxon>Pyrobaculum</taxon>
    </lineage>
</organism>
<evidence type="ECO:0000259" key="1">
    <source>
        <dbReference type="Pfam" id="PF05050"/>
    </source>
</evidence>
<feature type="domain" description="Methyltransferase FkbM" evidence="1">
    <location>
        <begin position="147"/>
        <end position="294"/>
    </location>
</feature>
<dbReference type="AlphaFoldDB" id="A1RUL5"/>
<keyword evidence="3" id="KW-1185">Reference proteome</keyword>
<dbReference type="PANTHER" id="PTHR34203:SF15">
    <property type="entry name" value="SLL1173 PROTEIN"/>
    <property type="match status" value="1"/>
</dbReference>
<reference evidence="2" key="1">
    <citation type="submission" date="2006-12" db="EMBL/GenBank/DDBJ databases">
        <title>Complete sequence of Pyrobaculum islandicum DSM 4184.</title>
        <authorList>
            <person name="Copeland A."/>
            <person name="Lucas S."/>
            <person name="Lapidus A."/>
            <person name="Barry K."/>
            <person name="Detter J.C."/>
            <person name="Glavina del Rio T."/>
            <person name="Dalin E."/>
            <person name="Tice H."/>
            <person name="Pitluck S."/>
            <person name="Meincke L."/>
            <person name="Brettin T."/>
            <person name="Bruce D."/>
            <person name="Han C."/>
            <person name="Tapia R."/>
            <person name="Gilna P."/>
            <person name="Schmutz J."/>
            <person name="Larimer F."/>
            <person name="Land M."/>
            <person name="Hauser L."/>
            <person name="Kyrpides N."/>
            <person name="Mikhailova N."/>
            <person name="Cozen A.E."/>
            <person name="Fitz-Gibbon S.T."/>
            <person name="House C.H."/>
            <person name="Saltikov C."/>
            <person name="Lowe T."/>
            <person name="Richardson P."/>
        </authorList>
    </citation>
    <scope>NUCLEOTIDE SEQUENCE [LARGE SCALE GENOMIC DNA]</scope>
    <source>
        <strain evidence="2">DSM 4184</strain>
    </source>
</reference>
<dbReference type="eggNOG" id="arCOG01400">
    <property type="taxonomic scope" value="Archaea"/>
</dbReference>
<evidence type="ECO:0000313" key="3">
    <source>
        <dbReference type="Proteomes" id="UP000002595"/>
    </source>
</evidence>
<proteinExistence type="predicted"/>
<dbReference type="Proteomes" id="UP000002595">
    <property type="component" value="Chromosome"/>
</dbReference>
<gene>
    <name evidence="2" type="ordered locus">Pisl_1491</name>
</gene>
<keyword evidence="2" id="KW-0808">Transferase</keyword>
<sequence>MFNTFKLYICSNQLFKNWISAGIKFYLYKLNIVKADKIQIICKNGNKIEIPLSAYGRIILGYCNKLFKDFSCDNGSVILSDGSEVPAEEIAIGHWVLDAIIHGWRYSKEGYWYKDNIKFKHIRASIVQNFVYNLYKDIELNNKIVIDIGAFIGDTPILFIHKGAKKVIAIEPNPSAFKEMLINIELNNLNDKIIPINAAIGSKKGFTESMIINNQDIDSVSTLYYKPENYGNIHVLTLRDIIDNYLVKITENNVNNEVFVLRMDCEGCEYDIILNNYRDIKMFNEIIFEYHEYKVNKPVTMLLDKLKADYSCSLLNEEWFKKYSTNYPHEGLIKCVKVQQT</sequence>
<dbReference type="RefSeq" id="WP_011763222.1">
    <property type="nucleotide sequence ID" value="NC_008701.1"/>
</dbReference>
<dbReference type="HOGENOM" id="CLU_063181_0_0_2"/>
<dbReference type="InterPro" id="IPR052514">
    <property type="entry name" value="SAM-dependent_MTase"/>
</dbReference>
<dbReference type="InterPro" id="IPR006342">
    <property type="entry name" value="FkbM_mtfrase"/>
</dbReference>
<accession>A1RUL5</accession>
<keyword evidence="2" id="KW-0489">Methyltransferase</keyword>
<dbReference type="CDD" id="cd02440">
    <property type="entry name" value="AdoMet_MTases"/>
    <property type="match status" value="1"/>
</dbReference>
<dbReference type="GO" id="GO:0032259">
    <property type="term" value="P:methylation"/>
    <property type="evidence" value="ECO:0007669"/>
    <property type="project" value="UniProtKB-KW"/>
</dbReference>
<dbReference type="InterPro" id="IPR029063">
    <property type="entry name" value="SAM-dependent_MTases_sf"/>
</dbReference>
<dbReference type="STRING" id="384616.Pisl_1491"/>
<name>A1RUL5_PYRIL</name>
<dbReference type="KEGG" id="pis:Pisl_1491"/>
<dbReference type="PANTHER" id="PTHR34203">
    <property type="entry name" value="METHYLTRANSFERASE, FKBM FAMILY PROTEIN"/>
    <property type="match status" value="1"/>
</dbReference>